<keyword evidence="4 11" id="KW-0548">Nucleotidyltransferase</keyword>
<organism evidence="11 12">
    <name type="scientific">Leishmania braziliensis</name>
    <dbReference type="NCBI Taxonomy" id="5660"/>
    <lineage>
        <taxon>Eukaryota</taxon>
        <taxon>Discoba</taxon>
        <taxon>Euglenozoa</taxon>
        <taxon>Kinetoplastea</taxon>
        <taxon>Metakinetoplastina</taxon>
        <taxon>Trypanosomatida</taxon>
        <taxon>Trypanosomatidae</taxon>
        <taxon>Leishmaniinae</taxon>
        <taxon>Leishmania</taxon>
        <taxon>Leishmania braziliensis species complex</taxon>
    </lineage>
</organism>
<dbReference type="InterPro" id="IPR043502">
    <property type="entry name" value="DNA/RNA_pol_sf"/>
</dbReference>
<dbReference type="Pfam" id="PF00476">
    <property type="entry name" value="DNA_pol_A"/>
    <property type="match status" value="2"/>
</dbReference>
<feature type="compositionally biased region" description="Polar residues" evidence="9">
    <location>
        <begin position="881"/>
        <end position="894"/>
    </location>
</feature>
<dbReference type="InterPro" id="IPR002298">
    <property type="entry name" value="DNA_polymerase_A"/>
</dbReference>
<keyword evidence="7" id="KW-0238">DNA-binding</keyword>
<proteinExistence type="inferred from homology"/>
<dbReference type="GeneID" id="5414960"/>
<evidence type="ECO:0000256" key="7">
    <source>
        <dbReference type="ARBA" id="ARBA00023125"/>
    </source>
</evidence>
<dbReference type="PANTHER" id="PTHR10133:SF27">
    <property type="entry name" value="DNA POLYMERASE NU"/>
    <property type="match status" value="1"/>
</dbReference>
<dbReference type="InterPro" id="IPR001098">
    <property type="entry name" value="DNA-dir_DNA_pol_A_palm_dom"/>
</dbReference>
<keyword evidence="6" id="KW-0239">DNA-directed DNA polymerase</keyword>
<dbReference type="RefSeq" id="XP_001564413.1">
    <property type="nucleotide sequence ID" value="XM_001564363.1"/>
</dbReference>
<dbReference type="EC" id="2.7.7.7" evidence="2"/>
<evidence type="ECO:0000256" key="4">
    <source>
        <dbReference type="ARBA" id="ARBA00022695"/>
    </source>
</evidence>
<feature type="region of interest" description="Disordered" evidence="9">
    <location>
        <begin position="22"/>
        <end position="56"/>
    </location>
</feature>
<feature type="compositionally biased region" description="Basic and acidic residues" evidence="9">
    <location>
        <begin position="353"/>
        <end position="366"/>
    </location>
</feature>
<evidence type="ECO:0000256" key="2">
    <source>
        <dbReference type="ARBA" id="ARBA00012417"/>
    </source>
</evidence>
<name>A4HAP3_LEIBR</name>
<dbReference type="Gene3D" id="1.20.1060.10">
    <property type="entry name" value="Taq DNA Polymerase, Chain T, domain 4"/>
    <property type="match status" value="1"/>
</dbReference>
<feature type="compositionally biased region" description="Basic and acidic residues" evidence="9">
    <location>
        <begin position="900"/>
        <end position="913"/>
    </location>
</feature>
<dbReference type="GO" id="GO:0003677">
    <property type="term" value="F:DNA binding"/>
    <property type="evidence" value="ECO:0007669"/>
    <property type="project" value="UniProtKB-KW"/>
</dbReference>
<dbReference type="FunFam" id="1.20.1060.10:FF:000008">
    <property type="entry name" value="Mitochondrial DNA polymerase I protein A, putative"/>
    <property type="match status" value="1"/>
</dbReference>
<dbReference type="GO" id="GO:0006261">
    <property type="term" value="P:DNA-templated DNA replication"/>
    <property type="evidence" value="ECO:0007669"/>
    <property type="project" value="InterPro"/>
</dbReference>
<gene>
    <name evidence="11" type="ORF">LBRM_20_1290</name>
</gene>
<feature type="region of interest" description="Disordered" evidence="9">
    <location>
        <begin position="276"/>
        <end position="393"/>
    </location>
</feature>
<dbReference type="PANTHER" id="PTHR10133">
    <property type="entry name" value="DNA POLYMERASE I"/>
    <property type="match status" value="1"/>
</dbReference>
<feature type="region of interest" description="Disordered" evidence="9">
    <location>
        <begin position="865"/>
        <end position="951"/>
    </location>
</feature>
<dbReference type="STRING" id="5660.A4HAP3"/>
<evidence type="ECO:0000256" key="1">
    <source>
        <dbReference type="ARBA" id="ARBA00007705"/>
    </source>
</evidence>
<dbReference type="GO" id="GO:0006302">
    <property type="term" value="P:double-strand break repair"/>
    <property type="evidence" value="ECO:0007669"/>
    <property type="project" value="TreeGrafter"/>
</dbReference>
<keyword evidence="12" id="KW-1185">Reference proteome</keyword>
<dbReference type="CDD" id="cd08638">
    <property type="entry name" value="DNA_pol_A_theta"/>
    <property type="match status" value="1"/>
</dbReference>
<feature type="compositionally biased region" description="Low complexity" evidence="9">
    <location>
        <begin position="31"/>
        <end position="54"/>
    </location>
</feature>
<feature type="domain" description="DNA-directed DNA polymerase family A palm" evidence="10">
    <location>
        <begin position="1015"/>
        <end position="1217"/>
    </location>
</feature>
<keyword evidence="5" id="KW-0235">DNA replication</keyword>
<feature type="region of interest" description="Disordered" evidence="9">
    <location>
        <begin position="211"/>
        <end position="260"/>
    </location>
</feature>
<comment type="similarity">
    <text evidence="1">Belongs to the DNA polymerase type-A family.</text>
</comment>
<feature type="compositionally biased region" description="Basic and acidic residues" evidence="9">
    <location>
        <begin position="331"/>
        <end position="340"/>
    </location>
</feature>
<dbReference type="InterPro" id="IPR019760">
    <property type="entry name" value="DNA-dir_DNA_pol_A_CS"/>
</dbReference>
<dbReference type="Gene3D" id="1.10.150.20">
    <property type="entry name" value="5' to 3' exonuclease, C-terminal subdomain"/>
    <property type="match status" value="1"/>
</dbReference>
<dbReference type="FunFam" id="1.10.150.20:FF:000070">
    <property type="entry name" value="DNA polymerase I, putative"/>
    <property type="match status" value="1"/>
</dbReference>
<dbReference type="AlphaFoldDB" id="A4HAP3"/>
<evidence type="ECO:0000256" key="5">
    <source>
        <dbReference type="ARBA" id="ARBA00022705"/>
    </source>
</evidence>
<accession>A4HAP3</accession>
<dbReference type="KEGG" id="lbz:LBRM_20_1290"/>
<dbReference type="PRINTS" id="PR00868">
    <property type="entry name" value="DNAPOLI"/>
</dbReference>
<dbReference type="GO" id="GO:0003887">
    <property type="term" value="F:DNA-directed DNA polymerase activity"/>
    <property type="evidence" value="ECO:0007669"/>
    <property type="project" value="UniProtKB-KW"/>
</dbReference>
<evidence type="ECO:0000259" key="10">
    <source>
        <dbReference type="SMART" id="SM00482"/>
    </source>
</evidence>
<reference evidence="11 12" key="1">
    <citation type="journal article" date="2007" name="Nat. Genet.">
        <title>Comparative genomic analysis of three Leishmania species that cause diverse human disease.</title>
        <authorList>
            <person name="Peacock C.S."/>
            <person name="Seeger K."/>
            <person name="Harris D."/>
            <person name="Murphy L."/>
            <person name="Ruiz J.C."/>
            <person name="Quail M.A."/>
            <person name="Peters N."/>
            <person name="Adlem E."/>
            <person name="Tivey A."/>
            <person name="Aslett M."/>
            <person name="Kerhornou A."/>
            <person name="Ivens A."/>
            <person name="Fraser A."/>
            <person name="Rajandream M.A."/>
            <person name="Carver T."/>
            <person name="Norbertczak H."/>
            <person name="Chillingworth T."/>
            <person name="Hance Z."/>
            <person name="Jagels K."/>
            <person name="Moule S."/>
            <person name="Ormond D."/>
            <person name="Rutter S."/>
            <person name="Squares R."/>
            <person name="Whitehead S."/>
            <person name="Rabbinowitsch E."/>
            <person name="Arrowsmith C."/>
            <person name="White B."/>
            <person name="Thurston S."/>
            <person name="Bringaud F."/>
            <person name="Baldauf S.L."/>
            <person name="Faulconbridge A."/>
            <person name="Jeffares D."/>
            <person name="Depledge D.P."/>
            <person name="Oyola S.O."/>
            <person name="Hilley J.D."/>
            <person name="Brito L.O."/>
            <person name="Tosi L.R."/>
            <person name="Barrell B."/>
            <person name="Cruz A.K."/>
            <person name="Mottram J.C."/>
            <person name="Smith D.F."/>
            <person name="Berriman M."/>
        </authorList>
    </citation>
    <scope>NUCLEOTIDE SEQUENCE [LARGE SCALE GENOMIC DNA]</scope>
    <source>
        <strain evidence="11 12">MHOM/BR/75/M2904</strain>
    </source>
</reference>
<evidence type="ECO:0000313" key="12">
    <source>
        <dbReference type="Proteomes" id="UP000007258"/>
    </source>
</evidence>
<evidence type="ECO:0000256" key="8">
    <source>
        <dbReference type="ARBA" id="ARBA00049244"/>
    </source>
</evidence>
<keyword evidence="3 11" id="KW-0808">Transferase</keyword>
<dbReference type="OMA" id="NIQSHDQ"/>
<feature type="compositionally biased region" description="Polar residues" evidence="9">
    <location>
        <begin position="342"/>
        <end position="352"/>
    </location>
</feature>
<comment type="catalytic activity">
    <reaction evidence="8">
        <text>DNA(n) + a 2'-deoxyribonucleoside 5'-triphosphate = DNA(n+1) + diphosphate</text>
        <dbReference type="Rhea" id="RHEA:22508"/>
        <dbReference type="Rhea" id="RHEA-COMP:17339"/>
        <dbReference type="Rhea" id="RHEA-COMP:17340"/>
        <dbReference type="ChEBI" id="CHEBI:33019"/>
        <dbReference type="ChEBI" id="CHEBI:61560"/>
        <dbReference type="ChEBI" id="CHEBI:173112"/>
        <dbReference type="EC" id="2.7.7.7"/>
    </reaction>
</comment>
<evidence type="ECO:0000256" key="6">
    <source>
        <dbReference type="ARBA" id="ARBA00022932"/>
    </source>
</evidence>
<dbReference type="InParanoid" id="A4HAP3"/>
<evidence type="ECO:0000256" key="9">
    <source>
        <dbReference type="SAM" id="MobiDB-lite"/>
    </source>
</evidence>
<dbReference type="Gene3D" id="3.30.70.370">
    <property type="match status" value="1"/>
</dbReference>
<dbReference type="VEuPathDB" id="TriTrypDB:LbrM.20.1290"/>
<dbReference type="Proteomes" id="UP000007258">
    <property type="component" value="Chromosome 20"/>
</dbReference>
<dbReference type="SUPFAM" id="SSF56672">
    <property type="entry name" value="DNA/RNA polymerases"/>
    <property type="match status" value="1"/>
</dbReference>
<dbReference type="SMART" id="SM00482">
    <property type="entry name" value="POLAc"/>
    <property type="match status" value="1"/>
</dbReference>
<sequence length="1264" mass="138295">MDPFQRTADVTRYSFRVVPMTHRNSTAGAKPSGSACSIPGGSPSSPSARGGAPAFGNLASGLPQCETTAWRQPSFREPLESEETTRNVDKWRQFGLQMGTAVASQALPPLEQQQGQRLQPQTIVCHRPEQDTSTNSSLLYRQNTRFHSAEAQNEVQLRRQCRLNRAAALALPPHDEQSSAHASPWPLPEASSRVRAVVKSALDNDDVVVLSDDGEHHTDGENTVCQRQTVKPPPRSVSRTDIRSPAPATLSQHAPDTSDGACADVTRQLQAELAKLSEKVQHSSEAQRCGPPKRNGGGEPSLWAAKHWGGKKRRRETKTTHHNDGDEEAEAREGSERDETSAAMQGRSTSSTDARRKLTARRRDCASTDTAADVSTEKRKRKTRGHGGDDAIFHGVSNQTLQTMLTPRTLFSLASSEAGGSAMSNLQSEPAAVATISVPYVYLQDSAEGLFSDVRRALNDPDRIQAPPLFVGVLALSGNRNATTTLASVECRTNFTYYGSGAKTAKHRVSCCFSSPDPVRSHQHVELVLIRWKDDMYGLPAQTVGLTFLCRILTELPGVELITFNAQVLLVALLAYCKGTLWSYCVSDVRVMAWMAQLHMASTLPKPPSPAYALAGEGSATTVTGASDTDSSVLYDYGQLLLHVCGGKLPPNVQLEKTSPVERLSPARGSFAESTGTAVATTPAPPLTPAQRQLAHQVYYLATVYRSLYGLLGSKGLLQAFLRQEKRIAPLLALLKYNGMPVDLHEVRRYQMSCETEMARQRGLAHKLVPELGEEFNIQSHDQCRKALYEVLQLGKYLVQSESAEAVGTTGLIITKGGRLSTAEDTLRALARHHEFPACLLRYRKVSKLMQTYIEGMMSYAVVRSRSKTSPPLSRDGVGTETETSGAREGQQQLYDDDERAVAERPSLLREGVDVNDDSPFVDRRLHAGNNRHSPSGAEPRPARNQRNGEEEAYTMQADEVILPATGYATLHPNFLQEGTDTGRLSCVEPNLQNLPRNGITSTEEEGEEDLLGFRRCFVAAAGCVLLSIDYQQIELRVLAHLCGDPALVKALTSSADIHQTIAEVVFKKKPVSTEERSLAKRVVFGVLYGAGPKTLATHMGVTVDRALHITSLLTNAFPGINTYHRRVIAETRANGFVRTLSGRLRYLPDICSTVLSRRSYAERQAFNSVVQGSAADVMKMAMLAVSKEVLQRYDRSDVSLLSQIHDEMVFMVRKEHLRTVVPLLSSAMSHAMQLLVPLSVTVKFGTSLGDLQEWSVEHDLGVG</sequence>
<dbReference type="PROSITE" id="PS00447">
    <property type="entry name" value="DNA_POLYMERASE_A"/>
    <property type="match status" value="1"/>
</dbReference>
<protein>
    <recommendedName>
        <fullName evidence="2">DNA-directed DNA polymerase</fullName>
        <ecNumber evidence="2">2.7.7.7</ecNumber>
    </recommendedName>
</protein>
<reference evidence="11 12" key="2">
    <citation type="journal article" date="2011" name="Genome Res.">
        <title>Chromosome and gene copy number variation allow major structural change between species and strains of Leishmania.</title>
        <authorList>
            <person name="Rogers M.B."/>
            <person name="Hilley J.D."/>
            <person name="Dickens N.J."/>
            <person name="Wilkes J."/>
            <person name="Bates P.A."/>
            <person name="Depledge D.P."/>
            <person name="Harris D."/>
            <person name="Her Y."/>
            <person name="Herzyk P."/>
            <person name="Imamura H."/>
            <person name="Otto T.D."/>
            <person name="Sanders M."/>
            <person name="Seeger K."/>
            <person name="Dujardin J.C."/>
            <person name="Berriman M."/>
            <person name="Smith D.F."/>
            <person name="Hertz-Fowler C."/>
            <person name="Mottram J.C."/>
        </authorList>
    </citation>
    <scope>NUCLEOTIDE SEQUENCE [LARGE SCALE GENOMIC DNA]</scope>
    <source>
        <strain evidence="11 12">MHOM/BR/75/M2904</strain>
    </source>
</reference>
<evidence type="ECO:0000256" key="3">
    <source>
        <dbReference type="ARBA" id="ARBA00022679"/>
    </source>
</evidence>
<evidence type="ECO:0000313" key="11">
    <source>
        <dbReference type="EMBL" id="CAM38475.1"/>
    </source>
</evidence>
<dbReference type="EMBL" id="FR798994">
    <property type="protein sequence ID" value="CAM38475.1"/>
    <property type="molecule type" value="Genomic_DNA"/>
</dbReference>